<name>A0A4P7CI32_9PAST</name>
<comment type="subcellular location">
    <subcellularLocation>
        <location evidence="1">Periplasm</location>
    </subcellularLocation>
</comment>
<dbReference type="InterPro" id="IPR028082">
    <property type="entry name" value="Peripla_BP_I"/>
</dbReference>
<evidence type="ECO:0000256" key="3">
    <source>
        <dbReference type="SAM" id="SignalP"/>
    </source>
</evidence>
<dbReference type="Proteomes" id="UP000294444">
    <property type="component" value="Chromosome"/>
</dbReference>
<evidence type="ECO:0000256" key="1">
    <source>
        <dbReference type="ARBA" id="ARBA00004418"/>
    </source>
</evidence>
<dbReference type="KEGG" id="aio:EXH44_05115"/>
<sequence>MIPFRHKLTIIASLFISNSVIAQDPFVDEAKNYIAKATAIQTTWDGPTTGPKIQSNKHIIFIASDMKNGGVLGVIDGMKEAAHHAQWKLDVLDGAGSVNNQLSALNQAIARKPDGIVIGGWNPNIAKIPLKKAVKNGIKLTAWHASPKASALDAYGIFYNVTSDSDEIAKLSAMYAVAHSEGNAKAIIFTDSLYEIALRKAQIMQETLSKCQKCEVLELIDTPLADTSSRMPNLTFSLIQKYGDKLGYALGINDLYFDFMAPSLRSSNKTIHNISAGDGSITAYQRIRNNSHQLATVPEPLNLHGWQLIDELNRAFANEQPSGYVTPAYLVTHENIHVNGGDKNQYDPQNKYREVYKEIWGVK</sequence>
<reference evidence="5 6" key="1">
    <citation type="submission" date="2019-03" db="EMBL/GenBank/DDBJ databases">
        <authorList>
            <person name="Che Y."/>
            <person name="Zhou L."/>
        </authorList>
    </citation>
    <scope>NUCLEOTIDE SEQUENCE [LARGE SCALE GENOMIC DNA]</scope>
    <source>
        <strain evidence="5 6">AIFJ1607</strain>
    </source>
</reference>
<dbReference type="GO" id="GO:0055085">
    <property type="term" value="P:transmembrane transport"/>
    <property type="evidence" value="ECO:0007669"/>
    <property type="project" value="UniProtKB-ARBA"/>
</dbReference>
<dbReference type="Gene3D" id="3.40.50.2300">
    <property type="match status" value="2"/>
</dbReference>
<accession>A0A4P7CI32</accession>
<protein>
    <submittedName>
        <fullName evidence="5">Sugar ABC transporter substrate-binding protein</fullName>
    </submittedName>
</protein>
<evidence type="ECO:0000256" key="2">
    <source>
        <dbReference type="ARBA" id="ARBA00007639"/>
    </source>
</evidence>
<dbReference type="GO" id="GO:0030288">
    <property type="term" value="C:outer membrane-bounded periplasmic space"/>
    <property type="evidence" value="ECO:0007669"/>
    <property type="project" value="TreeGrafter"/>
</dbReference>
<dbReference type="CDD" id="cd06315">
    <property type="entry name" value="PBP1_ABC_sugar_binding-like"/>
    <property type="match status" value="1"/>
</dbReference>
<feature type="chain" id="PRO_5020550439" evidence="3">
    <location>
        <begin position="23"/>
        <end position="363"/>
    </location>
</feature>
<dbReference type="InterPro" id="IPR025997">
    <property type="entry name" value="SBP_2_dom"/>
</dbReference>
<dbReference type="RefSeq" id="WP_162856529.1">
    <property type="nucleotide sequence ID" value="NZ_CP038145.1"/>
</dbReference>
<keyword evidence="6" id="KW-1185">Reference proteome</keyword>
<dbReference type="Pfam" id="PF13407">
    <property type="entry name" value="Peripla_BP_4"/>
    <property type="match status" value="1"/>
</dbReference>
<keyword evidence="3" id="KW-0732">Signal</keyword>
<feature type="domain" description="Periplasmic binding protein" evidence="4">
    <location>
        <begin position="60"/>
        <end position="301"/>
    </location>
</feature>
<dbReference type="PANTHER" id="PTHR30036">
    <property type="entry name" value="D-XYLOSE-BINDING PERIPLASMIC PROTEIN"/>
    <property type="match status" value="1"/>
</dbReference>
<dbReference type="PANTHER" id="PTHR30036:SF7">
    <property type="entry name" value="ABC TRANSPORTER PERIPLASMIC-BINDING PROTEIN YPHF"/>
    <property type="match status" value="1"/>
</dbReference>
<dbReference type="EMBL" id="CP038145">
    <property type="protein sequence ID" value="QBQ63654.1"/>
    <property type="molecule type" value="Genomic_DNA"/>
</dbReference>
<gene>
    <name evidence="5" type="ORF">EXH44_05115</name>
</gene>
<evidence type="ECO:0000259" key="4">
    <source>
        <dbReference type="Pfam" id="PF13407"/>
    </source>
</evidence>
<proteinExistence type="inferred from homology"/>
<organism evidence="5 6">
    <name type="scientific">Actinobacillus indolicus</name>
    <dbReference type="NCBI Taxonomy" id="51049"/>
    <lineage>
        <taxon>Bacteria</taxon>
        <taxon>Pseudomonadati</taxon>
        <taxon>Pseudomonadota</taxon>
        <taxon>Gammaproteobacteria</taxon>
        <taxon>Pasteurellales</taxon>
        <taxon>Pasteurellaceae</taxon>
        <taxon>Actinobacillus</taxon>
    </lineage>
</organism>
<dbReference type="SUPFAM" id="SSF53822">
    <property type="entry name" value="Periplasmic binding protein-like I"/>
    <property type="match status" value="1"/>
</dbReference>
<evidence type="ECO:0000313" key="6">
    <source>
        <dbReference type="Proteomes" id="UP000294444"/>
    </source>
</evidence>
<comment type="similarity">
    <text evidence="2">Belongs to the bacterial solute-binding protein 2 family.</text>
</comment>
<evidence type="ECO:0000313" key="5">
    <source>
        <dbReference type="EMBL" id="QBQ63654.1"/>
    </source>
</evidence>
<dbReference type="GO" id="GO:0030246">
    <property type="term" value="F:carbohydrate binding"/>
    <property type="evidence" value="ECO:0007669"/>
    <property type="project" value="TreeGrafter"/>
</dbReference>
<feature type="signal peptide" evidence="3">
    <location>
        <begin position="1"/>
        <end position="22"/>
    </location>
</feature>
<dbReference type="AlphaFoldDB" id="A0A4P7CI32"/>
<dbReference type="InterPro" id="IPR050555">
    <property type="entry name" value="Bact_Solute-Bind_Prot2"/>
</dbReference>